<dbReference type="GO" id="GO:0009117">
    <property type="term" value="P:nucleotide metabolic process"/>
    <property type="evidence" value="ECO:0007669"/>
    <property type="project" value="UniProtKB-KW"/>
</dbReference>
<dbReference type="GO" id="GO:0047429">
    <property type="term" value="F:nucleoside triphosphate diphosphatase activity"/>
    <property type="evidence" value="ECO:0007669"/>
    <property type="project" value="UniProtKB-EC"/>
</dbReference>
<organism evidence="5 6">
    <name type="scientific">Desulfofustis glycolicus DSM 9705</name>
    <dbReference type="NCBI Taxonomy" id="1121409"/>
    <lineage>
        <taxon>Bacteria</taxon>
        <taxon>Pseudomonadati</taxon>
        <taxon>Thermodesulfobacteriota</taxon>
        <taxon>Desulfobulbia</taxon>
        <taxon>Desulfobulbales</taxon>
        <taxon>Desulfocapsaceae</taxon>
        <taxon>Desulfofustis</taxon>
    </lineage>
</organism>
<comment type="cofactor">
    <cofactor evidence="1 4">
        <name>a divalent metal cation</name>
        <dbReference type="ChEBI" id="CHEBI:60240"/>
    </cofactor>
</comment>
<dbReference type="InterPro" id="IPR003697">
    <property type="entry name" value="Maf-like"/>
</dbReference>
<feature type="active site" description="Proton acceptor" evidence="4">
    <location>
        <position position="54"/>
    </location>
</feature>
<dbReference type="SUPFAM" id="SSF52972">
    <property type="entry name" value="ITPase-like"/>
    <property type="match status" value="1"/>
</dbReference>
<dbReference type="GO" id="GO:0005737">
    <property type="term" value="C:cytoplasm"/>
    <property type="evidence" value="ECO:0007669"/>
    <property type="project" value="UniProtKB-SubCell"/>
</dbReference>
<evidence type="ECO:0000256" key="2">
    <source>
        <dbReference type="ARBA" id="ARBA00022801"/>
    </source>
</evidence>
<evidence type="ECO:0000256" key="1">
    <source>
        <dbReference type="ARBA" id="ARBA00001968"/>
    </source>
</evidence>
<keyword evidence="6" id="KW-1185">Reference proteome</keyword>
<comment type="similarity">
    <text evidence="4">Belongs to the Maf family.</text>
</comment>
<dbReference type="Gene3D" id="3.90.950.10">
    <property type="match status" value="1"/>
</dbReference>
<comment type="function">
    <text evidence="4">Nucleoside triphosphate pyrophosphatase. May have a dual role in cell division arrest and in preventing the incorporation of modified nucleotides into cellular nucleic acids.</text>
</comment>
<gene>
    <name evidence="5" type="ORF">SAMN02745124_00574</name>
</gene>
<comment type="catalytic activity">
    <reaction evidence="4">
        <text>a ribonucleoside 5'-triphosphate + H2O = a ribonucleoside 5'-phosphate + diphosphate + H(+)</text>
        <dbReference type="Rhea" id="RHEA:23996"/>
        <dbReference type="ChEBI" id="CHEBI:15377"/>
        <dbReference type="ChEBI" id="CHEBI:15378"/>
        <dbReference type="ChEBI" id="CHEBI:33019"/>
        <dbReference type="ChEBI" id="CHEBI:58043"/>
        <dbReference type="ChEBI" id="CHEBI:61557"/>
        <dbReference type="EC" id="3.6.1.9"/>
    </reaction>
</comment>
<evidence type="ECO:0000313" key="6">
    <source>
        <dbReference type="Proteomes" id="UP000184139"/>
    </source>
</evidence>
<dbReference type="PANTHER" id="PTHR43213:SF5">
    <property type="entry name" value="BIFUNCTIONAL DTTP_UTP PYROPHOSPHATASE_METHYLTRANSFERASE PROTEIN-RELATED"/>
    <property type="match status" value="1"/>
</dbReference>
<evidence type="ECO:0000313" key="5">
    <source>
        <dbReference type="EMBL" id="SHH45107.1"/>
    </source>
</evidence>
<evidence type="ECO:0000256" key="4">
    <source>
        <dbReference type="HAMAP-Rule" id="MF_00528"/>
    </source>
</evidence>
<reference evidence="5 6" key="1">
    <citation type="submission" date="2016-11" db="EMBL/GenBank/DDBJ databases">
        <authorList>
            <person name="Jaros S."/>
            <person name="Januszkiewicz K."/>
            <person name="Wedrychowicz H."/>
        </authorList>
    </citation>
    <scope>NUCLEOTIDE SEQUENCE [LARGE SCALE GENOMIC DNA]</scope>
    <source>
        <strain evidence="5 6">DSM 9705</strain>
    </source>
</reference>
<dbReference type="Pfam" id="PF02545">
    <property type="entry name" value="Maf"/>
    <property type="match status" value="1"/>
</dbReference>
<dbReference type="NCBIfam" id="TIGR00172">
    <property type="entry name" value="maf"/>
    <property type="match status" value="1"/>
</dbReference>
<dbReference type="EC" id="3.6.1.9" evidence="4"/>
<dbReference type="CDD" id="cd00555">
    <property type="entry name" value="Maf"/>
    <property type="match status" value="1"/>
</dbReference>
<keyword evidence="2 4" id="KW-0378">Hydrolase</keyword>
<comment type="caution">
    <text evidence="4">Lacks conserved residue(s) required for the propagation of feature annotation.</text>
</comment>
<evidence type="ECO:0000256" key="3">
    <source>
        <dbReference type="ARBA" id="ARBA00023080"/>
    </source>
</evidence>
<dbReference type="AlphaFoldDB" id="A0A1M5T2Z2"/>
<sequence>MLTELGLHFRICPASLDERPKEGEDPGDYVCRIAEEKARMVGVNFASEWILAADTTVVLDSEALGKPRDSEEAVTMLCRLAGREHFVLTGFTLYCRRESFCHVDCVATRVRFAPFGRQLARAYVRTGESLDKAGGYGIQGKGGMLVAAIDGSYSNVVGLPLAEISDLLTELGIIEIRSSRCKPAHNG</sequence>
<dbReference type="PANTHER" id="PTHR43213">
    <property type="entry name" value="BIFUNCTIONAL DTTP/UTP PYROPHOSPHATASE/METHYLTRANSFERASE PROTEIN-RELATED"/>
    <property type="match status" value="1"/>
</dbReference>
<comment type="subcellular location">
    <subcellularLocation>
        <location evidence="4">Cytoplasm</location>
    </subcellularLocation>
</comment>
<dbReference type="STRING" id="1121409.SAMN02745124_00574"/>
<keyword evidence="4" id="KW-0963">Cytoplasm</keyword>
<dbReference type="EMBL" id="FQXS01000002">
    <property type="protein sequence ID" value="SHH45107.1"/>
    <property type="molecule type" value="Genomic_DNA"/>
</dbReference>
<comment type="catalytic activity">
    <reaction evidence="4">
        <text>a 2'-deoxyribonucleoside 5'-triphosphate + H2O = a 2'-deoxyribonucleoside 5'-phosphate + diphosphate + H(+)</text>
        <dbReference type="Rhea" id="RHEA:44644"/>
        <dbReference type="ChEBI" id="CHEBI:15377"/>
        <dbReference type="ChEBI" id="CHEBI:15378"/>
        <dbReference type="ChEBI" id="CHEBI:33019"/>
        <dbReference type="ChEBI" id="CHEBI:61560"/>
        <dbReference type="ChEBI" id="CHEBI:65317"/>
        <dbReference type="EC" id="3.6.1.9"/>
    </reaction>
</comment>
<proteinExistence type="inferred from homology"/>
<keyword evidence="3 4" id="KW-0546">Nucleotide metabolism</keyword>
<dbReference type="InterPro" id="IPR029001">
    <property type="entry name" value="ITPase-like_fam"/>
</dbReference>
<protein>
    <recommendedName>
        <fullName evidence="4">Nucleoside triphosphate pyrophosphatase</fullName>
        <ecNumber evidence="4">3.6.1.9</ecNumber>
    </recommendedName>
    <alternativeName>
        <fullName evidence="4">Nucleotide pyrophosphatase</fullName>
        <shortName evidence="4">Nucleotide PPase</shortName>
    </alternativeName>
</protein>
<name>A0A1M5T2Z2_9BACT</name>
<dbReference type="HAMAP" id="MF_00528">
    <property type="entry name" value="Maf"/>
    <property type="match status" value="1"/>
</dbReference>
<dbReference type="PIRSF" id="PIRSF006305">
    <property type="entry name" value="Maf"/>
    <property type="match status" value="1"/>
</dbReference>
<dbReference type="Proteomes" id="UP000184139">
    <property type="component" value="Unassembled WGS sequence"/>
</dbReference>
<accession>A0A1M5T2Z2</accession>